<dbReference type="InterPro" id="IPR036322">
    <property type="entry name" value="WD40_repeat_dom_sf"/>
</dbReference>
<evidence type="ECO:0000256" key="8">
    <source>
        <dbReference type="ARBA" id="ARBA00022833"/>
    </source>
</evidence>
<dbReference type="PROSITE" id="PS00117">
    <property type="entry name" value="GAL_P_UDP_TRANSF_I"/>
    <property type="match status" value="1"/>
</dbReference>
<keyword evidence="9 12" id="KW-0299">Galactose metabolism</keyword>
<evidence type="ECO:0000313" key="17">
    <source>
        <dbReference type="WBParaSite" id="BXY_1631100.1"/>
    </source>
</evidence>
<evidence type="ECO:0000256" key="2">
    <source>
        <dbReference type="ARBA" id="ARBA00001947"/>
    </source>
</evidence>
<dbReference type="InterPro" id="IPR019779">
    <property type="entry name" value="GalP_UDPtransf1_His-AS"/>
</dbReference>
<dbReference type="PANTHER" id="PTHR11943">
    <property type="entry name" value="GALACTOSE-1-PHOSPHATE URIDYLYLTRANSFERASE"/>
    <property type="match status" value="1"/>
</dbReference>
<comment type="similarity">
    <text evidence="4 12">Belongs to the galactose-1-phosphate uridylyltransferase type 1 family.</text>
</comment>
<dbReference type="SUPFAM" id="SSF50978">
    <property type="entry name" value="WD40 repeat-like"/>
    <property type="match status" value="1"/>
</dbReference>
<evidence type="ECO:0000256" key="6">
    <source>
        <dbReference type="ARBA" id="ARBA00022695"/>
    </source>
</evidence>
<dbReference type="InterPro" id="IPR001680">
    <property type="entry name" value="WD40_rpt"/>
</dbReference>
<evidence type="ECO:0000256" key="11">
    <source>
        <dbReference type="PROSITE-ProRule" id="PRU00221"/>
    </source>
</evidence>
<evidence type="ECO:0000256" key="5">
    <source>
        <dbReference type="ARBA" id="ARBA00022679"/>
    </source>
</evidence>
<dbReference type="InterPro" id="IPR036265">
    <property type="entry name" value="HIT-like_sf"/>
</dbReference>
<evidence type="ECO:0000313" key="16">
    <source>
        <dbReference type="Proteomes" id="UP000095284"/>
    </source>
</evidence>
<dbReference type="InterPro" id="IPR005850">
    <property type="entry name" value="GalP_Utransf_C"/>
</dbReference>
<dbReference type="InterPro" id="IPR049546">
    <property type="entry name" value="WDR54_beta_prop"/>
</dbReference>
<evidence type="ECO:0000256" key="1">
    <source>
        <dbReference type="ARBA" id="ARBA00001107"/>
    </source>
</evidence>
<dbReference type="PANTHER" id="PTHR11943:SF1">
    <property type="entry name" value="GALACTOSE-1-PHOSPHATE URIDYLYLTRANSFERASE"/>
    <property type="match status" value="1"/>
</dbReference>
<dbReference type="GO" id="GO:0005737">
    <property type="term" value="C:cytoplasm"/>
    <property type="evidence" value="ECO:0007669"/>
    <property type="project" value="TreeGrafter"/>
</dbReference>
<evidence type="ECO:0000256" key="9">
    <source>
        <dbReference type="ARBA" id="ARBA00023144"/>
    </source>
</evidence>
<dbReference type="Proteomes" id="UP000095284">
    <property type="component" value="Unplaced"/>
</dbReference>
<dbReference type="GO" id="GO:0033499">
    <property type="term" value="P:galactose catabolic process via UDP-galactose, Leloir pathway"/>
    <property type="evidence" value="ECO:0007669"/>
    <property type="project" value="TreeGrafter"/>
</dbReference>
<dbReference type="EC" id="2.7.7.12" evidence="12"/>
<evidence type="ECO:0000256" key="4">
    <source>
        <dbReference type="ARBA" id="ARBA00010951"/>
    </source>
</evidence>
<keyword evidence="5 12" id="KW-0808">Transferase</keyword>
<evidence type="ECO:0000256" key="12">
    <source>
        <dbReference type="RuleBase" id="RU000506"/>
    </source>
</evidence>
<dbReference type="Pfam" id="PF01087">
    <property type="entry name" value="GalP_UDP_transf"/>
    <property type="match status" value="1"/>
</dbReference>
<dbReference type="SUPFAM" id="SSF54197">
    <property type="entry name" value="HIT-like"/>
    <property type="match status" value="2"/>
</dbReference>
<keyword evidence="7 12" id="KW-0479">Metal-binding</keyword>
<evidence type="ECO:0000256" key="3">
    <source>
        <dbReference type="ARBA" id="ARBA00004947"/>
    </source>
</evidence>
<dbReference type="AlphaFoldDB" id="A0A1I7STE1"/>
<dbReference type="PROSITE" id="PS50294">
    <property type="entry name" value="WD_REPEATS_REGION"/>
    <property type="match status" value="1"/>
</dbReference>
<name>A0A1I7STE1_BURXY</name>
<feature type="domain" description="WD repeat-containing protein 54 beta-propeller" evidence="15">
    <location>
        <begin position="18"/>
        <end position="340"/>
    </location>
</feature>
<dbReference type="SMART" id="SM00320">
    <property type="entry name" value="WD40"/>
    <property type="match status" value="2"/>
</dbReference>
<feature type="domain" description="Galactose-1-phosphate uridyl transferase N-terminal" evidence="13">
    <location>
        <begin position="362"/>
        <end position="531"/>
    </location>
</feature>
<dbReference type="GO" id="GO:0008108">
    <property type="term" value="F:UDP-glucose:hexose-1-phosphate uridylyltransferase activity"/>
    <property type="evidence" value="ECO:0007669"/>
    <property type="project" value="UniProtKB-EC"/>
</dbReference>
<sequence>METEIAISGPIPPKNPYMFEPDREMILPVTPSFMPNNLSVNYFEPKFTTYACYCSKNIVQVISWDMHMENVTMDSLPLKESGKEKPLTVMQCKICTPANRLFPVLVVATVTNVMIFEIRNLKILASTPLVNVDEGSNPSVNVPYKFARGITCVDNMIIIGSFTGDLLVFSCNGESSFNVKTCTIEHRAPIADLATCVYDLITVSADSLGNLVVWAKNMKTIIKRISTEQQITAVNILRKQIFCGNFHGQVLVYSIQTGVQLAELNIHSRQITSIAVAPESAYILTASEDCYVRVWKLHSRKPDNYRIEYRYQDKTDNMAIVGAQFLNGRGNGYVLALFEHTKLPIFTLKLCREDLFTTHMSARRVKNILTGDWVINSPDGRLNRPWKGGMDDTDLEELERKRKNDPLAPGGLRGDGSVVPDFMFTYIFPNDFPVLDGLETPSADELNEGDLFITRPAIGSSHVMCYSPDFYKHFAQMKQNEMDKVFEGWLQFFQQNKKLVDYIQIFENRGQEVGSSLPHPHCQIWSTTFLPTTIERMLQNQRDYYSKHGSLLLVDYAKAELEKKVRIVQELEHFVVLVPYWAYWPYETMIIAKRPVQRIDELSKDEQQDFMRAIRLVAGKYDSFFGYSSPYVMGVRNAPVGKYLDEDLSFWQLHVNFYPPLLVRGRRKFMAGYELLSEVQRDFKVEIAAQRLRDVVFTPIVE</sequence>
<comment type="cofactor">
    <cofactor evidence="2">
        <name>Zn(2+)</name>
        <dbReference type="ChEBI" id="CHEBI:29105"/>
    </cofactor>
</comment>
<dbReference type="Pfam" id="PF21031">
    <property type="entry name" value="WDR54"/>
    <property type="match status" value="1"/>
</dbReference>
<dbReference type="InterPro" id="IPR001937">
    <property type="entry name" value="GalP_UDPtransf1"/>
</dbReference>
<dbReference type="InterPro" id="IPR005849">
    <property type="entry name" value="GalP_Utransf_N"/>
</dbReference>
<organism evidence="16 17">
    <name type="scientific">Bursaphelenchus xylophilus</name>
    <name type="common">Pinewood nematode worm</name>
    <name type="synonym">Aphelenchoides xylophilus</name>
    <dbReference type="NCBI Taxonomy" id="6326"/>
    <lineage>
        <taxon>Eukaryota</taxon>
        <taxon>Metazoa</taxon>
        <taxon>Ecdysozoa</taxon>
        <taxon>Nematoda</taxon>
        <taxon>Chromadorea</taxon>
        <taxon>Rhabditida</taxon>
        <taxon>Tylenchina</taxon>
        <taxon>Tylenchomorpha</taxon>
        <taxon>Aphelenchoidea</taxon>
        <taxon>Aphelenchoididae</taxon>
        <taxon>Bursaphelenchus</taxon>
    </lineage>
</organism>
<reference evidence="17" key="1">
    <citation type="submission" date="2016-11" db="UniProtKB">
        <authorList>
            <consortium name="WormBaseParasite"/>
        </authorList>
    </citation>
    <scope>IDENTIFICATION</scope>
</reference>
<evidence type="ECO:0000256" key="7">
    <source>
        <dbReference type="ARBA" id="ARBA00022723"/>
    </source>
</evidence>
<dbReference type="NCBIfam" id="TIGR00209">
    <property type="entry name" value="galT_1"/>
    <property type="match status" value="1"/>
</dbReference>
<evidence type="ECO:0000259" key="14">
    <source>
        <dbReference type="Pfam" id="PF02744"/>
    </source>
</evidence>
<feature type="repeat" description="WD" evidence="11">
    <location>
        <begin position="264"/>
        <end position="305"/>
    </location>
</feature>
<evidence type="ECO:0000259" key="15">
    <source>
        <dbReference type="Pfam" id="PF21031"/>
    </source>
</evidence>
<dbReference type="InterPro" id="IPR015943">
    <property type="entry name" value="WD40/YVTN_repeat-like_dom_sf"/>
</dbReference>
<protein>
    <recommendedName>
        <fullName evidence="12">Galactose-1-phosphate uridylyltransferase</fullName>
        <ecNumber evidence="12">2.7.7.12</ecNumber>
    </recommendedName>
</protein>
<feature type="domain" description="Galactose-1-phosphate uridyl transferase C-terminal" evidence="14">
    <location>
        <begin position="539"/>
        <end position="695"/>
    </location>
</feature>
<evidence type="ECO:0000256" key="10">
    <source>
        <dbReference type="ARBA" id="ARBA00023277"/>
    </source>
</evidence>
<accession>A0A1I7STE1</accession>
<dbReference type="PROSITE" id="PS50082">
    <property type="entry name" value="WD_REPEATS_2"/>
    <property type="match status" value="1"/>
</dbReference>
<comment type="catalytic activity">
    <reaction evidence="1 12">
        <text>alpha-D-galactose 1-phosphate + UDP-alpha-D-glucose = alpha-D-glucose 1-phosphate + UDP-alpha-D-galactose</text>
        <dbReference type="Rhea" id="RHEA:13989"/>
        <dbReference type="ChEBI" id="CHEBI:58336"/>
        <dbReference type="ChEBI" id="CHEBI:58601"/>
        <dbReference type="ChEBI" id="CHEBI:58885"/>
        <dbReference type="ChEBI" id="CHEBI:66914"/>
        <dbReference type="EC" id="2.7.7.12"/>
    </reaction>
</comment>
<evidence type="ECO:0000259" key="13">
    <source>
        <dbReference type="Pfam" id="PF01087"/>
    </source>
</evidence>
<dbReference type="Pfam" id="PF02744">
    <property type="entry name" value="GalP_UDP_tr_C"/>
    <property type="match status" value="1"/>
</dbReference>
<dbReference type="Gene3D" id="2.130.10.10">
    <property type="entry name" value="YVTN repeat-like/Quinoprotein amine dehydrogenase"/>
    <property type="match status" value="1"/>
</dbReference>
<keyword evidence="11" id="KW-0853">WD repeat</keyword>
<proteinExistence type="inferred from homology"/>
<dbReference type="GO" id="GO:0008270">
    <property type="term" value="F:zinc ion binding"/>
    <property type="evidence" value="ECO:0007669"/>
    <property type="project" value="InterPro"/>
</dbReference>
<keyword evidence="10 12" id="KW-0119">Carbohydrate metabolism</keyword>
<dbReference type="eggNOG" id="ENOG502QRUZ">
    <property type="taxonomic scope" value="Eukaryota"/>
</dbReference>
<dbReference type="UniPathway" id="UPA00214"/>
<keyword evidence="6 12" id="KW-0548">Nucleotidyltransferase</keyword>
<keyword evidence="8" id="KW-0862">Zinc</keyword>
<dbReference type="Gene3D" id="3.30.428.10">
    <property type="entry name" value="HIT-like"/>
    <property type="match status" value="2"/>
</dbReference>
<dbReference type="WBParaSite" id="BXY_1631100.1">
    <property type="protein sequence ID" value="BXY_1631100.1"/>
    <property type="gene ID" value="BXY_1631100"/>
</dbReference>
<comment type="pathway">
    <text evidence="3 12">Carbohydrate metabolism; galactose metabolism.</text>
</comment>